<accession>A0AAD7WJC4</accession>
<dbReference type="Proteomes" id="UP001221898">
    <property type="component" value="Unassembled WGS sequence"/>
</dbReference>
<name>A0AAD7WJC4_9TELE</name>
<evidence type="ECO:0000313" key="2">
    <source>
        <dbReference type="EMBL" id="KAJ8399057.1"/>
    </source>
</evidence>
<feature type="region of interest" description="Disordered" evidence="1">
    <location>
        <begin position="53"/>
        <end position="110"/>
    </location>
</feature>
<comment type="caution">
    <text evidence="2">The sequence shown here is derived from an EMBL/GenBank/DDBJ whole genome shotgun (WGS) entry which is preliminary data.</text>
</comment>
<dbReference type="AlphaFoldDB" id="A0AAD7WJC4"/>
<keyword evidence="3" id="KW-1185">Reference proteome</keyword>
<evidence type="ECO:0000256" key="1">
    <source>
        <dbReference type="SAM" id="MobiDB-lite"/>
    </source>
</evidence>
<feature type="compositionally biased region" description="Polar residues" evidence="1">
    <location>
        <begin position="78"/>
        <end position="89"/>
    </location>
</feature>
<protein>
    <submittedName>
        <fullName evidence="2">Uncharacterized protein</fullName>
    </submittedName>
</protein>
<reference evidence="2" key="1">
    <citation type="journal article" date="2023" name="Science">
        <title>Genome structures resolve the early diversification of teleost fishes.</title>
        <authorList>
            <person name="Parey E."/>
            <person name="Louis A."/>
            <person name="Montfort J."/>
            <person name="Bouchez O."/>
            <person name="Roques C."/>
            <person name="Iampietro C."/>
            <person name="Lluch J."/>
            <person name="Castinel A."/>
            <person name="Donnadieu C."/>
            <person name="Desvignes T."/>
            <person name="Floi Bucao C."/>
            <person name="Jouanno E."/>
            <person name="Wen M."/>
            <person name="Mejri S."/>
            <person name="Dirks R."/>
            <person name="Jansen H."/>
            <person name="Henkel C."/>
            <person name="Chen W.J."/>
            <person name="Zahm M."/>
            <person name="Cabau C."/>
            <person name="Klopp C."/>
            <person name="Thompson A.W."/>
            <person name="Robinson-Rechavi M."/>
            <person name="Braasch I."/>
            <person name="Lecointre G."/>
            <person name="Bobe J."/>
            <person name="Postlethwait J.H."/>
            <person name="Berthelot C."/>
            <person name="Roest Crollius H."/>
            <person name="Guiguen Y."/>
        </authorList>
    </citation>
    <scope>NUCLEOTIDE SEQUENCE</scope>
    <source>
        <strain evidence="2">NC1722</strain>
    </source>
</reference>
<sequence>MDMIRPLSNGGGRIGSLEAVIKQLLTAKCSTFLSWISSRAVVLWSPHQSGQHLGRGEAMASQGEGTQGVPNDVAGAGQAQTHIPASSSPRPGDKALTASGRATAGPSHAAPAVETKMRMLGTGDVFPFMCDKCGEFRAHSWKMQLCGFLWAATTLS</sequence>
<dbReference type="EMBL" id="JAINUG010000085">
    <property type="protein sequence ID" value="KAJ8399057.1"/>
    <property type="molecule type" value="Genomic_DNA"/>
</dbReference>
<proteinExistence type="predicted"/>
<gene>
    <name evidence="2" type="ORF">AAFF_G00414360</name>
</gene>
<organism evidence="2 3">
    <name type="scientific">Aldrovandia affinis</name>
    <dbReference type="NCBI Taxonomy" id="143900"/>
    <lineage>
        <taxon>Eukaryota</taxon>
        <taxon>Metazoa</taxon>
        <taxon>Chordata</taxon>
        <taxon>Craniata</taxon>
        <taxon>Vertebrata</taxon>
        <taxon>Euteleostomi</taxon>
        <taxon>Actinopterygii</taxon>
        <taxon>Neopterygii</taxon>
        <taxon>Teleostei</taxon>
        <taxon>Notacanthiformes</taxon>
        <taxon>Halosauridae</taxon>
        <taxon>Aldrovandia</taxon>
    </lineage>
</organism>
<evidence type="ECO:0000313" key="3">
    <source>
        <dbReference type="Proteomes" id="UP001221898"/>
    </source>
</evidence>